<dbReference type="EnsemblMetazoa" id="AALB014898-RA">
    <property type="protein sequence ID" value="AALB014898-PA"/>
    <property type="gene ID" value="AALB014898"/>
</dbReference>
<organism evidence="1 2">
    <name type="scientific">Anopheles albimanus</name>
    <name type="common">New world malaria mosquito</name>
    <dbReference type="NCBI Taxonomy" id="7167"/>
    <lineage>
        <taxon>Eukaryota</taxon>
        <taxon>Metazoa</taxon>
        <taxon>Ecdysozoa</taxon>
        <taxon>Arthropoda</taxon>
        <taxon>Hexapoda</taxon>
        <taxon>Insecta</taxon>
        <taxon>Pterygota</taxon>
        <taxon>Neoptera</taxon>
        <taxon>Endopterygota</taxon>
        <taxon>Diptera</taxon>
        <taxon>Nematocera</taxon>
        <taxon>Culicoidea</taxon>
        <taxon>Culicidae</taxon>
        <taxon>Anophelinae</taxon>
        <taxon>Anopheles</taxon>
    </lineage>
</organism>
<dbReference type="Proteomes" id="UP000069272">
    <property type="component" value="Chromosome 3R"/>
</dbReference>
<keyword evidence="2" id="KW-1185">Reference proteome</keyword>
<dbReference type="AlphaFoldDB" id="A0A182FZ79"/>
<reference evidence="1 2" key="1">
    <citation type="journal article" date="2017" name="G3 (Bethesda)">
        <title>The Physical Genome Mapping of Anopheles albimanus Corrected Scaffold Misassemblies and Identified Interarm Rearrangements in Genus Anopheles.</title>
        <authorList>
            <person name="Artemov G.N."/>
            <person name="Peery A.N."/>
            <person name="Jiang X."/>
            <person name="Tu Z."/>
            <person name="Stegniy V.N."/>
            <person name="Sharakhova M.V."/>
            <person name="Sharakhov I.V."/>
        </authorList>
    </citation>
    <scope>NUCLEOTIDE SEQUENCE [LARGE SCALE GENOMIC DNA]</scope>
    <source>
        <strain evidence="1 2">ALBI9_A</strain>
    </source>
</reference>
<dbReference type="VEuPathDB" id="VectorBase:AALB014898"/>
<evidence type="ECO:0000313" key="1">
    <source>
        <dbReference type="EnsemblMetazoa" id="AALB014898-PA"/>
    </source>
</evidence>
<accession>A0A182FZ79</accession>
<name>A0A182FZ79_ANOAL</name>
<evidence type="ECO:0000313" key="2">
    <source>
        <dbReference type="Proteomes" id="UP000069272"/>
    </source>
</evidence>
<proteinExistence type="predicted"/>
<sequence>MGIILRRRNDLLHELIDAGRQITQQLVEGGSIKLGLPEPPHLRQAHLEHPQCFLCRIGFQLFLLGVYVVFHRAEPVRDCSEAQVRAQLQILLAGFGAILCRVREEAYWTAMKFSANFSHIFPIIVNNCKIDCMIMND</sequence>
<protein>
    <submittedName>
        <fullName evidence="1">Uncharacterized protein</fullName>
    </submittedName>
</protein>
<reference evidence="1" key="2">
    <citation type="submission" date="2022-08" db="UniProtKB">
        <authorList>
            <consortium name="EnsemblMetazoa"/>
        </authorList>
    </citation>
    <scope>IDENTIFICATION</scope>
    <source>
        <strain evidence="1">STECLA/ALBI9_A</strain>
    </source>
</reference>